<accession>A0A5C6EAF1</accession>
<dbReference type="EMBL" id="SJPY01000001">
    <property type="protein sequence ID" value="TWU45982.1"/>
    <property type="molecule type" value="Genomic_DNA"/>
</dbReference>
<keyword evidence="2" id="KW-1185">Reference proteome</keyword>
<dbReference type="AlphaFoldDB" id="A0A5C6EAF1"/>
<reference evidence="1 2" key="1">
    <citation type="submission" date="2019-02" db="EMBL/GenBank/DDBJ databases">
        <title>Deep-cultivation of Planctomycetes and their phenomic and genomic characterization uncovers novel biology.</title>
        <authorList>
            <person name="Wiegand S."/>
            <person name="Jogler M."/>
            <person name="Boedeker C."/>
            <person name="Pinto D."/>
            <person name="Vollmers J."/>
            <person name="Rivas-Marin E."/>
            <person name="Kohn T."/>
            <person name="Peeters S.H."/>
            <person name="Heuer A."/>
            <person name="Rast P."/>
            <person name="Oberbeckmann S."/>
            <person name="Bunk B."/>
            <person name="Jeske O."/>
            <person name="Meyerdierks A."/>
            <person name="Storesund J.E."/>
            <person name="Kallscheuer N."/>
            <person name="Luecker S."/>
            <person name="Lage O.M."/>
            <person name="Pohl T."/>
            <person name="Merkel B.J."/>
            <person name="Hornburger P."/>
            <person name="Mueller R.-W."/>
            <person name="Bruemmer F."/>
            <person name="Labrenz M."/>
            <person name="Spormann A.M."/>
            <person name="Op Den Camp H."/>
            <person name="Overmann J."/>
            <person name="Amann R."/>
            <person name="Jetten M.S.M."/>
            <person name="Mascher T."/>
            <person name="Medema M.H."/>
            <person name="Devos D.P."/>
            <person name="Kaster A.-K."/>
            <person name="Ovreas L."/>
            <person name="Rohde M."/>
            <person name="Galperin M.Y."/>
            <person name="Jogler C."/>
        </authorList>
    </citation>
    <scope>NUCLEOTIDE SEQUENCE [LARGE SCALE GENOMIC DNA]</scope>
    <source>
        <strain evidence="1 2">Q31b</strain>
    </source>
</reference>
<name>A0A5C6EAF1_9BACT</name>
<evidence type="ECO:0000313" key="1">
    <source>
        <dbReference type="EMBL" id="TWU45982.1"/>
    </source>
</evidence>
<evidence type="ECO:0000313" key="2">
    <source>
        <dbReference type="Proteomes" id="UP000315471"/>
    </source>
</evidence>
<gene>
    <name evidence="1" type="ORF">Q31b_11590</name>
</gene>
<comment type="caution">
    <text evidence="1">The sequence shown here is derived from an EMBL/GenBank/DDBJ whole genome shotgun (WGS) entry which is preliminary data.</text>
</comment>
<dbReference type="RefSeq" id="WP_197170960.1">
    <property type="nucleotide sequence ID" value="NZ_SJPY01000001.1"/>
</dbReference>
<dbReference type="Proteomes" id="UP000315471">
    <property type="component" value="Unassembled WGS sequence"/>
</dbReference>
<proteinExistence type="predicted"/>
<sequence length="125" mass="13530">MSPPNSPTILYCHCAYAKVIPEDVKSAVLKGLIDSGTDFESVPDLCEMSARRDPVMQQLSELPNLRIAACYKRAVMGLFEAADCSLAKTPSPQGAEPQVVNLRVTNQDDALQQLLAPLDQEGANQ</sequence>
<protein>
    <submittedName>
        <fullName evidence="1">Uncharacterized protein</fullName>
    </submittedName>
</protein>
<organism evidence="1 2">
    <name type="scientific">Novipirellula aureliae</name>
    <dbReference type="NCBI Taxonomy" id="2527966"/>
    <lineage>
        <taxon>Bacteria</taxon>
        <taxon>Pseudomonadati</taxon>
        <taxon>Planctomycetota</taxon>
        <taxon>Planctomycetia</taxon>
        <taxon>Pirellulales</taxon>
        <taxon>Pirellulaceae</taxon>
        <taxon>Novipirellula</taxon>
    </lineage>
</organism>